<comment type="caution">
    <text evidence="1">The sequence shown here is derived from an EMBL/GenBank/DDBJ whole genome shotgun (WGS) entry which is preliminary data.</text>
</comment>
<evidence type="ECO:0000313" key="1">
    <source>
        <dbReference type="EMBL" id="EKF23888.1"/>
    </source>
</evidence>
<gene>
    <name evidence="1" type="ORF">C731_2081</name>
</gene>
<dbReference type="Proteomes" id="UP000006265">
    <property type="component" value="Unassembled WGS sequence"/>
</dbReference>
<organism evidence="1 2">
    <name type="scientific">Mycolicibacterium hassiacum (strain DSM 44199 / CIP 105218 / JCM 12690 / 3849)</name>
    <name type="common">Mycobacterium hassiacum</name>
    <dbReference type="NCBI Taxonomy" id="1122247"/>
    <lineage>
        <taxon>Bacteria</taxon>
        <taxon>Bacillati</taxon>
        <taxon>Actinomycetota</taxon>
        <taxon>Actinomycetes</taxon>
        <taxon>Mycobacteriales</taxon>
        <taxon>Mycobacteriaceae</taxon>
        <taxon>Mycolicibacterium</taxon>
    </lineage>
</organism>
<accession>K5B8L1</accession>
<reference evidence="1 2" key="1">
    <citation type="journal article" date="2012" name="J. Bacteriol.">
        <title>Genome sequence of Mycobacterium hassiacum DSM 44199, a rare source of heat-stable mycobacterial proteins.</title>
        <authorList>
            <person name="Tiago I."/>
            <person name="Maranha A."/>
            <person name="Mendes V."/>
            <person name="Alarico S."/>
            <person name="Moynihan P.J."/>
            <person name="Clarke A.J."/>
            <person name="Macedo-Ribeiro S."/>
            <person name="Pereira P.J."/>
            <person name="Empadinhas N."/>
        </authorList>
    </citation>
    <scope>NUCLEOTIDE SEQUENCE [LARGE SCALE GENOMIC DNA]</scope>
    <source>
        <strain evidence="2">DSM 44199 / CIP 105218 / JCM 12690 / 3849</strain>
    </source>
</reference>
<dbReference type="RefSeq" id="WP_005627239.1">
    <property type="nucleotide sequence ID" value="NZ_AMRA01000053.1"/>
</dbReference>
<dbReference type="EMBL" id="AMRA01000053">
    <property type="protein sequence ID" value="EKF23888.1"/>
    <property type="molecule type" value="Genomic_DNA"/>
</dbReference>
<proteinExistence type="predicted"/>
<evidence type="ECO:0000313" key="2">
    <source>
        <dbReference type="Proteomes" id="UP000006265"/>
    </source>
</evidence>
<sequence>MWPRSRAAAAATAAALAGLAATGAATAWAQDPPPNDPTSPGRPGNTGIYAPQQEITLRYGPPTPIGISAFVGITHNEGRPPVNCAYHDGFYPSRPFTVTGSQETRLDILGIPLGRTYHIVVTCDGGLIHQQDKVF</sequence>
<dbReference type="OrthoDB" id="4733193at2"/>
<keyword evidence="2" id="KW-1185">Reference proteome</keyword>
<dbReference type="AlphaFoldDB" id="K5B8L1"/>
<protein>
    <submittedName>
        <fullName evidence="1">Uncharacterized protein</fullName>
    </submittedName>
</protein>
<dbReference type="STRING" id="1122247.GCA_000379865_00097"/>
<dbReference type="PATRIC" id="fig|1122247.3.peg.2002"/>
<name>K5B8L1_MYCHD</name>